<dbReference type="Proteomes" id="UP001500013">
    <property type="component" value="Unassembled WGS sequence"/>
</dbReference>
<name>A0ABP5DI17_9MICO</name>
<evidence type="ECO:0000313" key="3">
    <source>
        <dbReference type="Proteomes" id="UP001500013"/>
    </source>
</evidence>
<protein>
    <submittedName>
        <fullName evidence="2">VOC family protein</fullName>
    </submittedName>
</protein>
<gene>
    <name evidence="2" type="ORF">GCM10009817_21550</name>
</gene>
<dbReference type="InterPro" id="IPR029068">
    <property type="entry name" value="Glyas_Bleomycin-R_OHBP_Dase"/>
</dbReference>
<keyword evidence="3" id="KW-1185">Reference proteome</keyword>
<sequence length="112" mass="11665">MSTATTLIYPVTDLAAAKNVFTTLLGTQPHTDESYYVGYNVDGQEIALDPNGHRKGLTGGTPYWPVDDLEATVESLVGAGATVKQKPTNVGGGRTVAVLADPDGNMIGLMQG</sequence>
<evidence type="ECO:0000313" key="2">
    <source>
        <dbReference type="EMBL" id="GAA1980366.1"/>
    </source>
</evidence>
<feature type="domain" description="VOC" evidence="1">
    <location>
        <begin position="3"/>
        <end position="112"/>
    </location>
</feature>
<dbReference type="SUPFAM" id="SSF54593">
    <property type="entry name" value="Glyoxalase/Bleomycin resistance protein/Dihydroxybiphenyl dioxygenase"/>
    <property type="match status" value="1"/>
</dbReference>
<dbReference type="EMBL" id="BAAAPU010000007">
    <property type="protein sequence ID" value="GAA1980366.1"/>
    <property type="molecule type" value="Genomic_DNA"/>
</dbReference>
<dbReference type="Pfam" id="PF00903">
    <property type="entry name" value="Glyoxalase"/>
    <property type="match status" value="1"/>
</dbReference>
<dbReference type="Gene3D" id="3.10.180.10">
    <property type="entry name" value="2,3-Dihydroxybiphenyl 1,2-Dioxygenase, domain 1"/>
    <property type="match status" value="1"/>
</dbReference>
<dbReference type="InterPro" id="IPR037523">
    <property type="entry name" value="VOC_core"/>
</dbReference>
<dbReference type="PROSITE" id="PS51819">
    <property type="entry name" value="VOC"/>
    <property type="match status" value="1"/>
</dbReference>
<comment type="caution">
    <text evidence="2">The sequence shown here is derived from an EMBL/GenBank/DDBJ whole genome shotgun (WGS) entry which is preliminary data.</text>
</comment>
<accession>A0ABP5DI17</accession>
<reference evidence="3" key="1">
    <citation type="journal article" date="2019" name="Int. J. Syst. Evol. Microbiol.">
        <title>The Global Catalogue of Microorganisms (GCM) 10K type strain sequencing project: providing services to taxonomists for standard genome sequencing and annotation.</title>
        <authorList>
            <consortium name="The Broad Institute Genomics Platform"/>
            <consortium name="The Broad Institute Genome Sequencing Center for Infectious Disease"/>
            <person name="Wu L."/>
            <person name="Ma J."/>
        </authorList>
    </citation>
    <scope>NUCLEOTIDE SEQUENCE [LARGE SCALE GENOMIC DNA]</scope>
    <source>
        <strain evidence="3">JCM 15628</strain>
    </source>
</reference>
<dbReference type="RefSeq" id="WP_344061782.1">
    <property type="nucleotide sequence ID" value="NZ_BAAAPU010000007.1"/>
</dbReference>
<proteinExistence type="predicted"/>
<organism evidence="2 3">
    <name type="scientific">Terrabacter lapilli</name>
    <dbReference type="NCBI Taxonomy" id="436231"/>
    <lineage>
        <taxon>Bacteria</taxon>
        <taxon>Bacillati</taxon>
        <taxon>Actinomycetota</taxon>
        <taxon>Actinomycetes</taxon>
        <taxon>Micrococcales</taxon>
        <taxon>Intrasporangiaceae</taxon>
        <taxon>Terrabacter</taxon>
    </lineage>
</organism>
<dbReference type="InterPro" id="IPR004360">
    <property type="entry name" value="Glyas_Fos-R_dOase_dom"/>
</dbReference>
<evidence type="ECO:0000259" key="1">
    <source>
        <dbReference type="PROSITE" id="PS51819"/>
    </source>
</evidence>